<geneLocation type="plasmid" evidence="1 2">
    <name>pMESCI01</name>
</geneLocation>
<dbReference type="OrthoDB" id="8098857at2"/>
<protein>
    <submittedName>
        <fullName evidence="1">Uncharacterized protein</fullName>
    </submittedName>
</protein>
<dbReference type="HOGENOM" id="CLU_2494268_0_0_5"/>
<organism evidence="1 2">
    <name type="scientific">Mesorhizobium ciceri biovar biserrulae (strain HAMBI 2942 / LMG 23838 / WSM1271)</name>
    <dbReference type="NCBI Taxonomy" id="765698"/>
    <lineage>
        <taxon>Bacteria</taxon>
        <taxon>Pseudomonadati</taxon>
        <taxon>Pseudomonadota</taxon>
        <taxon>Alphaproteobacteria</taxon>
        <taxon>Hyphomicrobiales</taxon>
        <taxon>Phyllobacteriaceae</taxon>
        <taxon>Mesorhizobium</taxon>
    </lineage>
</organism>
<gene>
    <name evidence="1" type="ordered locus">Mesci_6115</name>
</gene>
<keyword evidence="1" id="KW-0614">Plasmid</keyword>
<evidence type="ECO:0000313" key="2">
    <source>
        <dbReference type="Proteomes" id="UP000007471"/>
    </source>
</evidence>
<dbReference type="EMBL" id="CP002448">
    <property type="protein sequence ID" value="ADV15116.1"/>
    <property type="molecule type" value="Genomic_DNA"/>
</dbReference>
<name>E8TP81_MESCW</name>
<dbReference type="AlphaFoldDB" id="E8TP81"/>
<proteinExistence type="predicted"/>
<evidence type="ECO:0000313" key="1">
    <source>
        <dbReference type="EMBL" id="ADV15116.1"/>
    </source>
</evidence>
<dbReference type="Proteomes" id="UP000007471">
    <property type="component" value="Plasmid pMESCI01"/>
</dbReference>
<accession>E8TP81</accession>
<reference evidence="2" key="1">
    <citation type="submission" date="2011-01" db="EMBL/GenBank/DDBJ databases">
        <title>Complete sequence of plasmid of Mesorhizobium ciceri bv. biserrulae WSM1271.</title>
        <authorList>
            <person name="Lucas S."/>
            <person name="Copeland A."/>
            <person name="Lapidus A."/>
            <person name="Cheng J.-F."/>
            <person name="Goodwin L."/>
            <person name="Pitluck S."/>
            <person name="Teshima H."/>
            <person name="Detter J.C."/>
            <person name="Han C."/>
            <person name="Tapia R."/>
            <person name="Land M."/>
            <person name="Hauser L."/>
            <person name="Kyrpides N."/>
            <person name="Ivanova N."/>
            <person name="Nandasena K."/>
            <person name="Reeve W.G."/>
            <person name="Howieson J.G."/>
            <person name="O'Hara G."/>
            <person name="Tiwari R.P."/>
            <person name="Woyke T."/>
        </authorList>
    </citation>
    <scope>NUCLEOTIDE SEQUENCE [LARGE SCALE GENOMIC DNA]</scope>
    <source>
        <strain evidence="2">HAMBI 2942 / LMG 23838 / WSM1271</strain>
        <plasmid evidence="2">Plasmid pMESCI01</plasmid>
    </source>
</reference>
<dbReference type="KEGG" id="mci:Mesci_6115"/>
<sequence length="86" mass="9730">MLYPGRFLEPSDVEMLAHVCHTVCNERGVPLASERGERIAAHVLRLFMNGLTGPNELLDAERNWARRPDLPVEQIDINYTGMRKAA</sequence>